<dbReference type="Proteomes" id="UP000321248">
    <property type="component" value="Unassembled WGS sequence"/>
</dbReference>
<dbReference type="EMBL" id="VRTS01000003">
    <property type="protein sequence ID" value="TXK64389.1"/>
    <property type="molecule type" value="Genomic_DNA"/>
</dbReference>
<proteinExistence type="predicted"/>
<reference evidence="1 2" key="1">
    <citation type="submission" date="2019-08" db="EMBL/GenBank/DDBJ databases">
        <authorList>
            <person name="Karlyshev A.V."/>
        </authorList>
    </citation>
    <scope>NUCLEOTIDE SEQUENCE [LARGE SCALE GENOMIC DNA]</scope>
    <source>
        <strain evidence="1 2">Alg18-2.2</strain>
    </source>
</reference>
<dbReference type="RefSeq" id="WP_147891201.1">
    <property type="nucleotide sequence ID" value="NZ_VRTS01000003.1"/>
</dbReference>
<organism evidence="1 2">
    <name type="scientific">Alkalisalibacterium limincola</name>
    <dbReference type="NCBI Taxonomy" id="2699169"/>
    <lineage>
        <taxon>Bacteria</taxon>
        <taxon>Pseudomonadati</taxon>
        <taxon>Pseudomonadota</taxon>
        <taxon>Gammaproteobacteria</taxon>
        <taxon>Lysobacterales</taxon>
        <taxon>Lysobacteraceae</taxon>
        <taxon>Alkalisalibacterium</taxon>
    </lineage>
</organism>
<sequence length="175" mass="18491">MPRSIATTGRASPPWPGYGARGTLVLPLPGSWLESLPPLLEVDGVVLGRKSEAHLTLLDRKAAAQVRRACAEAVVRAAFLAQDWSMQATGERWLLRKDLPSGRTAHALITMVDAPGFAAFRAALGRACGVELPEAMAHVTLYVAGKPTGIGLPDVAAFHRLRVKRVDAGGAPQAS</sequence>
<evidence type="ECO:0000313" key="1">
    <source>
        <dbReference type="EMBL" id="TXK64389.1"/>
    </source>
</evidence>
<accession>A0A5C8KWB8</accession>
<dbReference type="AlphaFoldDB" id="A0A5C8KWB8"/>
<keyword evidence="2" id="KW-1185">Reference proteome</keyword>
<protein>
    <recommendedName>
        <fullName evidence="3">2'-5' RNA ligase family protein</fullName>
    </recommendedName>
</protein>
<gene>
    <name evidence="1" type="ORF">FU658_05690</name>
</gene>
<dbReference type="OrthoDB" id="5974149at2"/>
<name>A0A5C8KWB8_9GAMM</name>
<evidence type="ECO:0000313" key="2">
    <source>
        <dbReference type="Proteomes" id="UP000321248"/>
    </source>
</evidence>
<comment type="caution">
    <text evidence="1">The sequence shown here is derived from an EMBL/GenBank/DDBJ whole genome shotgun (WGS) entry which is preliminary data.</text>
</comment>
<evidence type="ECO:0008006" key="3">
    <source>
        <dbReference type="Google" id="ProtNLM"/>
    </source>
</evidence>